<dbReference type="InterPro" id="IPR039426">
    <property type="entry name" value="TonB-dep_rcpt-like"/>
</dbReference>
<gene>
    <name evidence="12" type="ORF">CGC48_07895</name>
</gene>
<feature type="domain" description="TonB-dependent receptor-like beta-barrel" evidence="10">
    <location>
        <begin position="508"/>
        <end position="1055"/>
    </location>
</feature>
<dbReference type="InterPro" id="IPR036942">
    <property type="entry name" value="Beta-barrel_TonB_sf"/>
</dbReference>
<accession>A0A250E6T6</accession>
<organism evidence="12 13">
    <name type="scientific">Capnocytophaga cynodegmi</name>
    <dbReference type="NCBI Taxonomy" id="28189"/>
    <lineage>
        <taxon>Bacteria</taxon>
        <taxon>Pseudomonadati</taxon>
        <taxon>Bacteroidota</taxon>
        <taxon>Flavobacteriia</taxon>
        <taxon>Flavobacteriales</taxon>
        <taxon>Flavobacteriaceae</taxon>
        <taxon>Capnocytophaga</taxon>
    </lineage>
</organism>
<dbReference type="FunFam" id="2.60.40.1120:FF:000003">
    <property type="entry name" value="Outer membrane protein Omp121"/>
    <property type="match status" value="1"/>
</dbReference>
<evidence type="ECO:0000256" key="1">
    <source>
        <dbReference type="ARBA" id="ARBA00004571"/>
    </source>
</evidence>
<dbReference type="Proteomes" id="UP000242855">
    <property type="component" value="Chromosome"/>
</dbReference>
<dbReference type="Gene3D" id="2.170.130.10">
    <property type="entry name" value="TonB-dependent receptor, plug domain"/>
    <property type="match status" value="1"/>
</dbReference>
<reference evidence="12 13" key="1">
    <citation type="journal article" date="2017" name="Genome Announc.">
        <title>Twelve Complete Reference Genomes of Clinical Isolates in the Capnocytophaga Genus.</title>
        <authorList>
            <person name="Villarma A."/>
            <person name="Gulvik C.A."/>
            <person name="Rowe L.A."/>
            <person name="Sheth M."/>
            <person name="Juieng P."/>
            <person name="Nicholson A.C."/>
            <person name="Loparev V.N."/>
            <person name="McQuiston J.R."/>
        </authorList>
    </citation>
    <scope>NUCLEOTIDE SEQUENCE [LARGE SCALE GENOMIC DNA]</scope>
    <source>
        <strain evidence="12 13">G7591</strain>
    </source>
</reference>
<keyword evidence="4 8" id="KW-0812">Transmembrane</keyword>
<dbReference type="InterPro" id="IPR037066">
    <property type="entry name" value="Plug_dom_sf"/>
</dbReference>
<dbReference type="SUPFAM" id="SSF56935">
    <property type="entry name" value="Porins"/>
    <property type="match status" value="1"/>
</dbReference>
<evidence type="ECO:0000313" key="12">
    <source>
        <dbReference type="EMBL" id="ATA68561.1"/>
    </source>
</evidence>
<evidence type="ECO:0000313" key="13">
    <source>
        <dbReference type="Proteomes" id="UP000242855"/>
    </source>
</evidence>
<dbReference type="NCBIfam" id="TIGR04057">
    <property type="entry name" value="SusC_RagA_signa"/>
    <property type="match status" value="1"/>
</dbReference>
<evidence type="ECO:0000256" key="9">
    <source>
        <dbReference type="RuleBase" id="RU003357"/>
    </source>
</evidence>
<dbReference type="Pfam" id="PF13715">
    <property type="entry name" value="CarbopepD_reg_2"/>
    <property type="match status" value="1"/>
</dbReference>
<evidence type="ECO:0000256" key="3">
    <source>
        <dbReference type="ARBA" id="ARBA00022452"/>
    </source>
</evidence>
<dbReference type="InterPro" id="IPR023997">
    <property type="entry name" value="TonB-dep_OMP_SusC/RagA_CS"/>
</dbReference>
<evidence type="ECO:0000256" key="5">
    <source>
        <dbReference type="ARBA" id="ARBA00023077"/>
    </source>
</evidence>
<comment type="similarity">
    <text evidence="8 9">Belongs to the TonB-dependent receptor family.</text>
</comment>
<feature type="domain" description="TonB-dependent receptor plug" evidence="11">
    <location>
        <begin position="156"/>
        <end position="264"/>
    </location>
</feature>
<comment type="subcellular location">
    <subcellularLocation>
        <location evidence="1 8">Cell outer membrane</location>
        <topology evidence="1 8">Multi-pass membrane protein</topology>
    </subcellularLocation>
</comment>
<evidence type="ECO:0000256" key="8">
    <source>
        <dbReference type="PROSITE-ProRule" id="PRU01360"/>
    </source>
</evidence>
<dbReference type="GO" id="GO:0009279">
    <property type="term" value="C:cell outer membrane"/>
    <property type="evidence" value="ECO:0007669"/>
    <property type="project" value="UniProtKB-SubCell"/>
</dbReference>
<evidence type="ECO:0000256" key="6">
    <source>
        <dbReference type="ARBA" id="ARBA00023136"/>
    </source>
</evidence>
<evidence type="ECO:0000256" key="2">
    <source>
        <dbReference type="ARBA" id="ARBA00022448"/>
    </source>
</evidence>
<evidence type="ECO:0000259" key="10">
    <source>
        <dbReference type="Pfam" id="PF00593"/>
    </source>
</evidence>
<evidence type="ECO:0000259" key="11">
    <source>
        <dbReference type="Pfam" id="PF07715"/>
    </source>
</evidence>
<dbReference type="Gene3D" id="2.60.40.1120">
    <property type="entry name" value="Carboxypeptidase-like, regulatory domain"/>
    <property type="match status" value="1"/>
</dbReference>
<dbReference type="InterPro" id="IPR012910">
    <property type="entry name" value="Plug_dom"/>
</dbReference>
<sequence>MFSVRQRGVALVWTKKVPIIVPVKLMGLCINSLKISNHFLKQSNMFKQLCVIFVLLALPLSAQVKVTGKVTDESNNPLPGASVLVKGTTHGVSSDFDGNYAIEAKQGDVLEISFIGFQTQTKKVTGSGKQTINVILKEDAQQLSDVVVVGYGTQKKENLTGAVATVDSKVLADRPITKLSEGLQGAVGNLNVTTGTGGGEPNSSKNLNIRGFTGLGRSDGPLIVIDGVQGGDLNAVNPNDVESISVVKDAAAAAVYGSSAPNGVIIIKTKQGRKGAKTTFSYSNNFGYAQPIGVPKMPNSLDFANFYNETAANAGRSPLFANEVIDRIKAYQAGTFLDETVKQPGENKWSEWMGANANNDWFKILLKDISLSSQHTMSVNGGTESTTYYVGLGINKKDGLFRYGQDTFTRYNLRANVTTEATKWLTFGVRLAYAREDFDRPNRGGGLTGDNWFHQIPRKFPTVPLFLPNGEYSQHSNIPYMENSRFKEIWDKPSLTGEIIFKPFKGFSTTVNYTYSGSFGNNYNHWATIYETLPDGQKRAMEHTSVNSIERYFERREDHTFNAFTNYDFRLNKHDFKLLAGFVGERSSFLSMSASNNNLYSDTFPSLSLTSGASPSISDTIRHLVSAGFFGRINYSYDDRYLIEVVGRYDGASKFLADSRWRFYPGFSAGWNVHRESFWPENDVVTSLKLRGSYGSLGDQSLSIYENDWYKRTYPFFPNLGTTSTAKSNYIFEKGREAYITLPGLVDPTLTWVTTNTIDFGFDASFFKNRLSLEFDWYRKNVKDYIGPAALLPNTLGTGVPQTNSVGFRTDGWEVTLNWRDQIGDNFTYGAKFILSDYQGVVTEYPNEKKFINNWYVGKKMGEIWGYETDRYFKDDADIASSPDQSKLYKNWSAGDIKYKDLNGDGVIDWGNETLDNPGDKKIIGNDTPRYNYSLLLDGKYKNFDFSIFLQGVGKRDAWVGSNYFWGITGSEWQSSPFTIHLEDRWTPETPDGYFPKFYMNGDMMNKNNRQQTKYLQDASYLRIKNLQVGYSLPSDIIEKLKMSRFRLFVGVDNLYTFSPMKKHSVLDPELSIRDAKIYPLQRTYSIGLNLEF</sequence>
<dbReference type="InterPro" id="IPR000531">
    <property type="entry name" value="Beta-barrel_TonB"/>
</dbReference>
<dbReference type="AlphaFoldDB" id="A0A250E6T6"/>
<dbReference type="InterPro" id="IPR008969">
    <property type="entry name" value="CarboxyPept-like_regulatory"/>
</dbReference>
<dbReference type="Pfam" id="PF07715">
    <property type="entry name" value="Plug"/>
    <property type="match status" value="1"/>
</dbReference>
<dbReference type="Gene3D" id="2.40.170.20">
    <property type="entry name" value="TonB-dependent receptor, beta-barrel domain"/>
    <property type="match status" value="1"/>
</dbReference>
<protein>
    <recommendedName>
        <fullName evidence="14">TonB-linked outer membrane protein, SusC/RagA family</fullName>
    </recommendedName>
</protein>
<dbReference type="PROSITE" id="PS52016">
    <property type="entry name" value="TONB_DEPENDENT_REC_3"/>
    <property type="match status" value="1"/>
</dbReference>
<keyword evidence="6 8" id="KW-0472">Membrane</keyword>
<keyword evidence="7 8" id="KW-0998">Cell outer membrane</keyword>
<evidence type="ECO:0000256" key="7">
    <source>
        <dbReference type="ARBA" id="ARBA00023237"/>
    </source>
</evidence>
<dbReference type="SUPFAM" id="SSF49464">
    <property type="entry name" value="Carboxypeptidase regulatory domain-like"/>
    <property type="match status" value="1"/>
</dbReference>
<dbReference type="InterPro" id="IPR023996">
    <property type="entry name" value="TonB-dep_OMP_SusC/RagA"/>
</dbReference>
<evidence type="ECO:0000256" key="4">
    <source>
        <dbReference type="ARBA" id="ARBA00022692"/>
    </source>
</evidence>
<dbReference type="EMBL" id="CP022378">
    <property type="protein sequence ID" value="ATA68561.1"/>
    <property type="molecule type" value="Genomic_DNA"/>
</dbReference>
<proteinExistence type="inferred from homology"/>
<dbReference type="Pfam" id="PF00593">
    <property type="entry name" value="TonB_dep_Rec_b-barrel"/>
    <property type="match status" value="1"/>
</dbReference>
<dbReference type="NCBIfam" id="TIGR04056">
    <property type="entry name" value="OMP_RagA_SusC"/>
    <property type="match status" value="1"/>
</dbReference>
<keyword evidence="5 9" id="KW-0798">TonB box</keyword>
<keyword evidence="2 8" id="KW-0813">Transport</keyword>
<dbReference type="KEGG" id="ccyn:CGC48_07895"/>
<name>A0A250E6T6_9FLAO</name>
<keyword evidence="3 8" id="KW-1134">Transmembrane beta strand</keyword>
<evidence type="ECO:0008006" key="14">
    <source>
        <dbReference type="Google" id="ProtNLM"/>
    </source>
</evidence>